<protein>
    <submittedName>
        <fullName evidence="1">Uncharacterized protein</fullName>
    </submittedName>
</protein>
<reference evidence="1" key="1">
    <citation type="submission" date="2023-01" db="EMBL/GenBank/DDBJ databases">
        <title>Complete genome sequence of Planctobacterium marinum strain Dej080120_11.</title>
        <authorList>
            <person name="Ueki S."/>
            <person name="Maruyama F."/>
        </authorList>
    </citation>
    <scope>NUCLEOTIDE SEQUENCE</scope>
    <source>
        <strain evidence="1">Dej080120_11</strain>
    </source>
</reference>
<dbReference type="Proteomes" id="UP001333710">
    <property type="component" value="Chromosome"/>
</dbReference>
<sequence length="212" mass="24146">MYTTAANATSLFQYIDDQRSNSQFISDMQSLTTNTNSKDVDSIQNSLVNVQSIDDMVDQIISGESSVTGDKVNDMLDFYFKQVKNELKSITDDLNLANIPPLQNTEDKWHFASDNSDDKSLTNFLNYLNRDTRLSERMEKVVMLSELSERVSARDYAQQLKNEDIADPQIEAYLVSISQQLQDNRYLSVEKGALKLGNYGLASEEYQSRFSK</sequence>
<name>A0AA48HSE8_9ALTE</name>
<evidence type="ECO:0000313" key="1">
    <source>
        <dbReference type="EMBL" id="BDX07124.1"/>
    </source>
</evidence>
<gene>
    <name evidence="1" type="ORF">MACH26_26450</name>
</gene>
<keyword evidence="2" id="KW-1185">Reference proteome</keyword>
<dbReference type="KEGG" id="pmaw:MACH26_26450"/>
<dbReference type="RefSeq" id="WP_338293113.1">
    <property type="nucleotide sequence ID" value="NZ_AP027272.1"/>
</dbReference>
<evidence type="ECO:0000313" key="2">
    <source>
        <dbReference type="Proteomes" id="UP001333710"/>
    </source>
</evidence>
<proteinExistence type="predicted"/>
<dbReference type="EMBL" id="AP027272">
    <property type="protein sequence ID" value="BDX07124.1"/>
    <property type="molecule type" value="Genomic_DNA"/>
</dbReference>
<dbReference type="AlphaFoldDB" id="A0AA48HSE8"/>
<organism evidence="1 2">
    <name type="scientific">Planctobacterium marinum</name>
    <dbReference type="NCBI Taxonomy" id="1631968"/>
    <lineage>
        <taxon>Bacteria</taxon>
        <taxon>Pseudomonadati</taxon>
        <taxon>Pseudomonadota</taxon>
        <taxon>Gammaproteobacteria</taxon>
        <taxon>Alteromonadales</taxon>
        <taxon>Alteromonadaceae</taxon>
        <taxon>Planctobacterium</taxon>
    </lineage>
</organism>
<accession>A0AA48HSE8</accession>